<protein>
    <submittedName>
        <fullName evidence="1">Uncharacterized protein</fullName>
    </submittedName>
</protein>
<name>A0AAP5QEY8_9BURK</name>
<dbReference type="AlphaFoldDB" id="A0AAP5QEY8"/>
<reference evidence="1" key="1">
    <citation type="submission" date="2022-08" db="EMBL/GenBank/DDBJ databases">
        <authorList>
            <person name="Kim S.-J."/>
        </authorList>
    </citation>
    <scope>NUCLEOTIDE SEQUENCE</scope>
    <source>
        <strain evidence="1">KJ</strain>
    </source>
</reference>
<dbReference type="EMBL" id="JANSLM010000018">
    <property type="protein sequence ID" value="MDT8842543.1"/>
    <property type="molecule type" value="Genomic_DNA"/>
</dbReference>
<comment type="caution">
    <text evidence="1">The sequence shown here is derived from an EMBL/GenBank/DDBJ whole genome shotgun (WGS) entry which is preliminary data.</text>
</comment>
<dbReference type="Proteomes" id="UP001246473">
    <property type="component" value="Unassembled WGS sequence"/>
</dbReference>
<organism evidence="1 2">
    <name type="scientific">Paraburkholderia fungorum</name>
    <dbReference type="NCBI Taxonomy" id="134537"/>
    <lineage>
        <taxon>Bacteria</taxon>
        <taxon>Pseudomonadati</taxon>
        <taxon>Pseudomonadota</taxon>
        <taxon>Betaproteobacteria</taxon>
        <taxon>Burkholderiales</taxon>
        <taxon>Burkholderiaceae</taxon>
        <taxon>Paraburkholderia</taxon>
    </lineage>
</organism>
<accession>A0AAP5QEY8</accession>
<evidence type="ECO:0000313" key="1">
    <source>
        <dbReference type="EMBL" id="MDT8842543.1"/>
    </source>
</evidence>
<proteinExistence type="predicted"/>
<gene>
    <name evidence="1" type="ORF">ParKJ_34475</name>
</gene>
<dbReference type="RefSeq" id="WP_315697367.1">
    <property type="nucleotide sequence ID" value="NZ_JANSLM010000018.1"/>
</dbReference>
<evidence type="ECO:0000313" key="2">
    <source>
        <dbReference type="Proteomes" id="UP001246473"/>
    </source>
</evidence>
<sequence length="56" mass="6077">MSQEFTVETGLVVFSVDGRVQFGWRDLTTGSFHSEADGKCIPDAIAAVEFSSDVVH</sequence>